<dbReference type="Proteomes" id="UP000325395">
    <property type="component" value="Unassembled WGS sequence"/>
</dbReference>
<evidence type="ECO:0008006" key="4">
    <source>
        <dbReference type="Google" id="ProtNLM"/>
    </source>
</evidence>
<feature type="transmembrane region" description="Helical" evidence="1">
    <location>
        <begin position="7"/>
        <end position="28"/>
    </location>
</feature>
<feature type="transmembrane region" description="Helical" evidence="1">
    <location>
        <begin position="34"/>
        <end position="55"/>
    </location>
</feature>
<sequence>MSHSLPLRLLFVTFFFLISLVPCIFASLPMSWPPAWRTLLVFLGAMTFCFSFFSFGYSPPFSPVLGVSWDMDNSWVTGANYSFSPSASPDG</sequence>
<gene>
    <name evidence="2" type="ORF">BDV36DRAFT_256679</name>
</gene>
<keyword evidence="1" id="KW-0812">Transmembrane</keyword>
<protein>
    <recommendedName>
        <fullName evidence="4">Secreted peptide</fullName>
    </recommendedName>
</protein>
<keyword evidence="1" id="KW-0472">Membrane</keyword>
<evidence type="ECO:0000256" key="1">
    <source>
        <dbReference type="SAM" id="Phobius"/>
    </source>
</evidence>
<reference evidence="2 3" key="1">
    <citation type="submission" date="2019-04" db="EMBL/GenBank/DDBJ databases">
        <authorList>
            <consortium name="DOE Joint Genome Institute"/>
            <person name="Mondo S."/>
            <person name="Kjaerbolling I."/>
            <person name="Vesth T."/>
            <person name="Frisvad J.C."/>
            <person name="Nybo J.L."/>
            <person name="Theobald S."/>
            <person name="Kildgaard S."/>
            <person name="Isbrandt T."/>
            <person name="Kuo A."/>
            <person name="Sato A."/>
            <person name="Lyhne E.K."/>
            <person name="Kogle M.E."/>
            <person name="Wiebenga A."/>
            <person name="Kun R.S."/>
            <person name="Lubbers R.J."/>
            <person name="Makela M.R."/>
            <person name="Barry K."/>
            <person name="Chovatia M."/>
            <person name="Clum A."/>
            <person name="Daum C."/>
            <person name="Haridas S."/>
            <person name="He G."/>
            <person name="LaButti K."/>
            <person name="Lipzen A."/>
            <person name="Riley R."/>
            <person name="Salamov A."/>
            <person name="Simmons B.A."/>
            <person name="Magnuson J.K."/>
            <person name="Henrissat B."/>
            <person name="Mortensen U.H."/>
            <person name="Larsen T.O."/>
            <person name="Devries R.P."/>
            <person name="Grigoriev I.V."/>
            <person name="Machida M."/>
            <person name="Baker S.E."/>
            <person name="Andersen M.R."/>
            <person name="Cantor M.N."/>
            <person name="Hua S.X."/>
        </authorList>
    </citation>
    <scope>NUCLEOTIDE SEQUENCE [LARGE SCALE GENOMIC DNA]</scope>
    <source>
        <strain evidence="2 3">CBS 117616</strain>
    </source>
</reference>
<keyword evidence="1" id="KW-1133">Transmembrane helix</keyword>
<evidence type="ECO:0000313" key="2">
    <source>
        <dbReference type="EMBL" id="KAE8417457.1"/>
    </source>
</evidence>
<organism evidence="2 3">
    <name type="scientific">Aspergillus pseudocaelatus</name>
    <dbReference type="NCBI Taxonomy" id="1825620"/>
    <lineage>
        <taxon>Eukaryota</taxon>
        <taxon>Fungi</taxon>
        <taxon>Dikarya</taxon>
        <taxon>Ascomycota</taxon>
        <taxon>Pezizomycotina</taxon>
        <taxon>Eurotiomycetes</taxon>
        <taxon>Eurotiomycetidae</taxon>
        <taxon>Eurotiales</taxon>
        <taxon>Aspergillaceae</taxon>
        <taxon>Aspergillus</taxon>
        <taxon>Aspergillus subgen. Circumdati</taxon>
    </lineage>
</organism>
<keyword evidence="3" id="KW-1185">Reference proteome</keyword>
<proteinExistence type="predicted"/>
<name>A0ABQ6WK18_9EURO</name>
<dbReference type="EMBL" id="ML735737">
    <property type="protein sequence ID" value="KAE8417457.1"/>
    <property type="molecule type" value="Genomic_DNA"/>
</dbReference>
<accession>A0ABQ6WK18</accession>
<evidence type="ECO:0000313" key="3">
    <source>
        <dbReference type="Proteomes" id="UP000325395"/>
    </source>
</evidence>